<comment type="subunit">
    <text evidence="6">PSII is composed of 1 copy each of membrane proteins PsbA, PsbB, PsbC, PsbD, PsbE, PsbF, PsbH, PsbI, PsbJ, PsbK, PsbL, PsbM, PsbT, PsbX, PsbY, PsbZ, Psb30/Ycf12, at least 3 peripheral proteins of the oxygen-evolving complex and a large number of cofactors. It forms dimeric complexes.</text>
</comment>
<sequence length="38" mass="4143">MTPSLINFLTSIVLGALLLSLIGLVLIAISKTDRIIRY</sequence>
<keyword evidence="7" id="KW-0934">Plastid</keyword>
<protein>
    <recommendedName>
        <fullName evidence="6">Photosystem II reaction center protein X</fullName>
    </recommendedName>
</protein>
<dbReference type="HAMAP" id="MF_01386">
    <property type="entry name" value="PSII_PsbX_1"/>
    <property type="match status" value="1"/>
</dbReference>
<keyword evidence="4 6" id="KW-0472">Membrane</keyword>
<keyword evidence="3 6" id="KW-1133">Transmembrane helix</keyword>
<dbReference type="GO" id="GO:0015979">
    <property type="term" value="P:photosynthesis"/>
    <property type="evidence" value="ECO:0007669"/>
    <property type="project" value="UniProtKB-UniRule"/>
</dbReference>
<organism evidence="7">
    <name type="scientific">Astrosyne radiata</name>
    <dbReference type="NCBI Taxonomy" id="1158023"/>
    <lineage>
        <taxon>Eukaryota</taxon>
        <taxon>Sar</taxon>
        <taxon>Stramenopiles</taxon>
        <taxon>Ochrophyta</taxon>
        <taxon>Bacillariophyta</taxon>
        <taxon>Fragilariophyceae</taxon>
        <taxon>Fragilariophycidae</taxon>
        <taxon>Cyclophorales</taxon>
        <taxon>Cyclophoraceae</taxon>
        <taxon>Astrosyne</taxon>
    </lineage>
</organism>
<keyword evidence="1 6" id="KW-0602">Photosynthesis</keyword>
<dbReference type="Pfam" id="PF06596">
    <property type="entry name" value="PsbX"/>
    <property type="match status" value="1"/>
</dbReference>
<keyword evidence="7" id="KW-0150">Chloroplast</keyword>
<dbReference type="EMBL" id="MG755807">
    <property type="protein sequence ID" value="AWT40299.1"/>
    <property type="molecule type" value="Genomic_DNA"/>
</dbReference>
<evidence type="ECO:0000256" key="1">
    <source>
        <dbReference type="ARBA" id="ARBA00022531"/>
    </source>
</evidence>
<dbReference type="InterPro" id="IPR009518">
    <property type="entry name" value="PSII_PsbX"/>
</dbReference>
<reference evidence="7" key="1">
    <citation type="journal article" date="2018" name="Adv. Bot. Res.">
        <title>Evolution of the Plastid Genomes in Diatoms.</title>
        <authorList>
            <person name="Yu M."/>
            <person name="Ashworth M.P."/>
            <person name="Hajrah N.H."/>
            <person name="Khiyami M.A."/>
            <person name="Sabir M.J."/>
            <person name="Alhebshi A.M."/>
            <person name="Al-Malki A.L."/>
            <person name="Sabir J.S.M."/>
            <person name="Theriot E.C."/>
            <person name="Jansen R.K."/>
        </authorList>
    </citation>
    <scope>NUCLEOTIDE SEQUENCE</scope>
</reference>
<feature type="transmembrane region" description="Helical" evidence="6">
    <location>
        <begin position="6"/>
        <end position="29"/>
    </location>
</feature>
<evidence type="ECO:0000256" key="3">
    <source>
        <dbReference type="ARBA" id="ARBA00022989"/>
    </source>
</evidence>
<proteinExistence type="inferred from homology"/>
<dbReference type="GeneID" id="36960220"/>
<comment type="subcellular location">
    <subcellularLocation>
        <location evidence="6">Plastid</location>
        <location evidence="6">Chloroplast thylakoid membrane</location>
        <topology evidence="6">Single-pass membrane protein</topology>
    </subcellularLocation>
</comment>
<keyword evidence="6" id="KW-0793">Thylakoid</keyword>
<evidence type="ECO:0000256" key="4">
    <source>
        <dbReference type="ARBA" id="ARBA00023136"/>
    </source>
</evidence>
<gene>
    <name evidence="6 7" type="primary">psbX</name>
</gene>
<dbReference type="GO" id="GO:0009523">
    <property type="term" value="C:photosystem II"/>
    <property type="evidence" value="ECO:0007669"/>
    <property type="project" value="UniProtKB-KW"/>
</dbReference>
<evidence type="ECO:0000256" key="5">
    <source>
        <dbReference type="ARBA" id="ARBA00023276"/>
    </source>
</evidence>
<keyword evidence="5 6" id="KW-0604">Photosystem II</keyword>
<accession>A0A2U9NTA1</accession>
<dbReference type="InterPro" id="IPR023431">
    <property type="entry name" value="PSII_PsbX_type_1_subfam"/>
</dbReference>
<dbReference type="GO" id="GO:0009535">
    <property type="term" value="C:chloroplast thylakoid membrane"/>
    <property type="evidence" value="ECO:0007669"/>
    <property type="project" value="UniProtKB-SubCell"/>
</dbReference>
<keyword evidence="2 6" id="KW-0812">Transmembrane</keyword>
<evidence type="ECO:0000256" key="6">
    <source>
        <dbReference type="HAMAP-Rule" id="MF_01386"/>
    </source>
</evidence>
<geneLocation type="chloroplast" evidence="7"/>
<comment type="similarity">
    <text evidence="6">Belongs to the PsbX family. Type 1 subfamily.</text>
</comment>
<evidence type="ECO:0000256" key="2">
    <source>
        <dbReference type="ARBA" id="ARBA00022692"/>
    </source>
</evidence>
<dbReference type="Gene3D" id="1.20.5.510">
    <property type="entry name" value="Single helix bin"/>
    <property type="match status" value="1"/>
</dbReference>
<dbReference type="RefSeq" id="YP_009497586.1">
    <property type="nucleotide sequence ID" value="NC_038008.1"/>
</dbReference>
<dbReference type="AlphaFoldDB" id="A0A2U9NTA1"/>
<comment type="function">
    <text evidence="6">Involved in the binding and/or turnover of quinones at the Q(B) site of photosystem II (PSII). PSII is a light-driven water plastoquinone oxidoreductase, using light energy to abstract electrons from H(2)O, generating a proton gradient subsequently used for ATP formation.</text>
</comment>
<name>A0A2U9NTA1_9STRA</name>
<evidence type="ECO:0000313" key="7">
    <source>
        <dbReference type="EMBL" id="AWT40299.1"/>
    </source>
</evidence>